<sequence>MRSTPAERYLDVFPLLRTGLFRTLHKPNVSITRKKLSVLWVAMWSSNEDASDANRHNLAKALMVFTDGEMRTLGTVRISLQGKWNANELEASKTRMDEEVRGSWELVAAVDKKLSAHLHTPYEASVAIAPNAGYIVYRNKQTVVFYTNDLAGTPSARALHQMQYSYVEAWRIFDAGPESR</sequence>
<reference evidence="2" key="1">
    <citation type="submission" date="2017-03" db="EMBL/GenBank/DDBJ databases">
        <title>Phytopthora megakarya and P. palmivora, two closely related causual agents of cacao black pod achieved similar genome size and gene model numbers by different mechanisms.</title>
        <authorList>
            <person name="Ali S."/>
            <person name="Shao J."/>
            <person name="Larry D.J."/>
            <person name="Kronmiller B."/>
            <person name="Shen D."/>
            <person name="Strem M.D."/>
            <person name="Melnick R.L."/>
            <person name="Guiltinan M.J."/>
            <person name="Tyler B.M."/>
            <person name="Meinhardt L.W."/>
            <person name="Bailey B.A."/>
        </authorList>
    </citation>
    <scope>NUCLEOTIDE SEQUENCE [LARGE SCALE GENOMIC DNA]</scope>
    <source>
        <strain evidence="2">zdho120</strain>
    </source>
</reference>
<dbReference type="OrthoDB" id="124756at2759"/>
<comment type="caution">
    <text evidence="1">The sequence shown here is derived from an EMBL/GenBank/DDBJ whole genome shotgun (WGS) entry which is preliminary data.</text>
</comment>
<proteinExistence type="predicted"/>
<dbReference type="AlphaFoldDB" id="A0A225UYM9"/>
<keyword evidence="2" id="KW-1185">Reference proteome</keyword>
<evidence type="ECO:0000313" key="1">
    <source>
        <dbReference type="EMBL" id="OWY97847.1"/>
    </source>
</evidence>
<protein>
    <submittedName>
        <fullName evidence="1">Uncharacterized protein</fullName>
    </submittedName>
</protein>
<evidence type="ECO:0000313" key="2">
    <source>
        <dbReference type="Proteomes" id="UP000198211"/>
    </source>
</evidence>
<gene>
    <name evidence="1" type="ORF">PHMEG_00031521</name>
</gene>
<accession>A0A225UYM9</accession>
<name>A0A225UYM9_9STRA</name>
<dbReference type="Proteomes" id="UP000198211">
    <property type="component" value="Unassembled WGS sequence"/>
</dbReference>
<dbReference type="EMBL" id="NBNE01010009">
    <property type="protein sequence ID" value="OWY97847.1"/>
    <property type="molecule type" value="Genomic_DNA"/>
</dbReference>
<organism evidence="1 2">
    <name type="scientific">Phytophthora megakarya</name>
    <dbReference type="NCBI Taxonomy" id="4795"/>
    <lineage>
        <taxon>Eukaryota</taxon>
        <taxon>Sar</taxon>
        <taxon>Stramenopiles</taxon>
        <taxon>Oomycota</taxon>
        <taxon>Peronosporomycetes</taxon>
        <taxon>Peronosporales</taxon>
        <taxon>Peronosporaceae</taxon>
        <taxon>Phytophthora</taxon>
    </lineage>
</organism>